<reference evidence="2" key="1">
    <citation type="journal article" date="2013" name="Microb. Biotechnol.">
        <title>Metabolic potential of the organic-solvent tolerant Pseudomonas putida DOT-T1E deduced from its annotated genome.</title>
        <authorList>
            <person name="Udaondo Z."/>
            <person name="Molina L."/>
            <person name="Daniels C."/>
            <person name="Gomez M.J."/>
            <person name="Molina-Henares M.A."/>
            <person name="Matilla M.A."/>
            <person name="Roca A."/>
            <person name="Fernandez M."/>
            <person name="Duque E."/>
            <person name="Segura A."/>
            <person name="Ramos J.L."/>
        </authorList>
    </citation>
    <scope>NUCLEOTIDE SEQUENCE [LARGE SCALE GENOMIC DNA]</scope>
    <source>
        <strain evidence="2">DOT-T1E</strain>
    </source>
</reference>
<dbReference type="AlphaFoldDB" id="I7CHB2"/>
<evidence type="ECO:0000313" key="2">
    <source>
        <dbReference type="Proteomes" id="UP000006503"/>
    </source>
</evidence>
<dbReference type="HOGENOM" id="CLU_3204173_0_0_6"/>
<dbReference type="Proteomes" id="UP000006503">
    <property type="component" value="Chromosome"/>
</dbReference>
<organism evidence="1 2">
    <name type="scientific">Pseudomonas putida (strain DOT-T1E)</name>
    <dbReference type="NCBI Taxonomy" id="1196325"/>
    <lineage>
        <taxon>Bacteria</taxon>
        <taxon>Pseudomonadati</taxon>
        <taxon>Pseudomonadota</taxon>
        <taxon>Gammaproteobacteria</taxon>
        <taxon>Pseudomonadales</taxon>
        <taxon>Pseudomonadaceae</taxon>
        <taxon>Pseudomonas</taxon>
    </lineage>
</organism>
<proteinExistence type="predicted"/>
<name>I7CHB2_PSEPT</name>
<evidence type="ECO:0000313" key="1">
    <source>
        <dbReference type="EMBL" id="AFO51269.1"/>
    </source>
</evidence>
<dbReference type="PATRIC" id="fig|1196325.3.peg.5407"/>
<dbReference type="EMBL" id="CP003734">
    <property type="protein sequence ID" value="AFO51269.1"/>
    <property type="molecule type" value="Genomic_DNA"/>
</dbReference>
<sequence length="45" mass="5330">MKILLLLISRVERFSRPHEAIHGYCELPRRIIEVTPKYHAETLCP</sequence>
<accession>I7CHB2</accession>
<dbReference type="KEGG" id="ppx:T1E_5448"/>
<protein>
    <submittedName>
        <fullName evidence="1">Uncharacterized protein</fullName>
    </submittedName>
</protein>
<gene>
    <name evidence="1" type="ordered locus">T1E_5448</name>
</gene>